<comment type="caution">
    <text evidence="2">The sequence shown here is derived from an EMBL/GenBank/DDBJ whole genome shotgun (WGS) entry which is preliminary data.</text>
</comment>
<evidence type="ECO:0000256" key="1">
    <source>
        <dbReference type="SAM" id="MobiDB-lite"/>
    </source>
</evidence>
<name>A0A9P6FDQ0_9FUNG</name>
<sequence length="1186" mass="128134">MSSQHHHHSDSLGLQPQEPVHHHNHNPTSPTSPTRAYFPPNKTAPASIPQVLSASLVASLTSKKAAYINHPSIQKVIASHTITKQQEANAPDYDETIANIPDLDLLPPPPVYDIVNCSTSQTLLLVSSLINTILAVNDRLACPKITLFHSRAIPNISIEAYLSRILQYAPFQNEVLLIILLYFDRIGGGCKPTQVLTNTIPKSLLRQASLSSEDISQLTAPKTEASIPGDYFRNADEKAKQGGGGSGLTTSDADSDILEEEEPIADEIYTSSSESPVGSKLIINSFNIHRLLITSILVACKFSSDVFYPNVRYARVGGLPLSELNQLELEFLFLSQFELNTTESELQTYGNKLLMYHQRLNGTERAAYDAITPAKGEYVRLNEKNQILTDIKPAHPSPPPRIQTSDLSQVQQPQPQPQLQHRPSTESEPRPFVSNGPYRDSKEFIVDDDEVMSERADDQVGSPNDWRSAASTPVIKAETPVATKYPIPRSSKMNLDHMIWPTNEIETKYTPASHYGGMVMDEDAARIEEEFNKASPPPESSEPNPKRKLQRLSSGTMEAVPAKRANTPGKNSNSEKATPNQQGSNKNILKPFLRKIASFAHRSEAAPVQEPEPTPQPPALRSHPYLVRHRVSPASSSTNLQESEEVTSPVTPTSRRMSWQQQQQDEYPDQTQGQGHDQMQPPPTFQAKAPPPPYSGQNQMTPYKASASTRGRRQHRSREPSLSSLASELTFEPTRSSLSPMCEEPPRTPGSSAHPATLAPFYFPPRPQSIQGESGHPLSPLRGSRESNVTGEDEEDSAMQCDNNSSFQAEGSRSFQSEPLSASVAAVAAAQGKGRRTTSERIPTDGLNGGSSTSSAPSPTATRQQQHATEHSAPAGRQRIPSHAPSPTTTHPPVQYPHPHYVASYYPAAPTNLQLVQEFKGLSTTTTTAGGAARGQNPPPPVAIPRNPQAILRSPQAILPALSATNSRSIQPQPPALAPRPSRQFAPIRPRTPMMSDEDSKDRVAQLSTETALSSSSSSSSTVSKKKRGSESKSSQPQTPHALRPLVPAVAVANAPPPYRPPFVAYSSPYTPHMHVGPNGTGGAMRPPPQMIMAVDYSHGAAMMAAAAAAGGHHGHHPQFIAAAGPGGHAGGPRLFIPVIPVMYNKPSPSANLQLAIAPSSGSRAAAVGGGKATTTHAKIAPRLHH</sequence>
<feature type="region of interest" description="Disordered" evidence="1">
    <location>
        <begin position="1"/>
        <end position="42"/>
    </location>
</feature>
<feature type="compositionally biased region" description="Low complexity" evidence="1">
    <location>
        <begin position="821"/>
        <end position="830"/>
    </location>
</feature>
<evidence type="ECO:0000313" key="2">
    <source>
        <dbReference type="EMBL" id="KAF9548161.1"/>
    </source>
</evidence>
<dbReference type="Gene3D" id="1.10.472.10">
    <property type="entry name" value="Cyclin-like"/>
    <property type="match status" value="1"/>
</dbReference>
<dbReference type="Proteomes" id="UP000723463">
    <property type="component" value="Unassembled WGS sequence"/>
</dbReference>
<feature type="compositionally biased region" description="Low complexity" evidence="1">
    <location>
        <begin position="1032"/>
        <end position="1044"/>
    </location>
</feature>
<feature type="region of interest" description="Disordered" evidence="1">
    <location>
        <begin position="390"/>
        <end position="440"/>
    </location>
</feature>
<feature type="region of interest" description="Disordered" evidence="1">
    <location>
        <begin position="919"/>
        <end position="949"/>
    </location>
</feature>
<accession>A0A9P6FDQ0</accession>
<feature type="compositionally biased region" description="Low complexity" evidence="1">
    <location>
        <begin position="660"/>
        <end position="674"/>
    </location>
</feature>
<feature type="region of interest" description="Disordered" evidence="1">
    <location>
        <begin position="966"/>
        <end position="1044"/>
    </location>
</feature>
<feature type="compositionally biased region" description="Low complexity" evidence="1">
    <location>
        <begin position="924"/>
        <end position="935"/>
    </location>
</feature>
<protein>
    <recommendedName>
        <fullName evidence="4">Cyclin-domain-containing protein</fullName>
    </recommendedName>
</protein>
<feature type="compositionally biased region" description="Polar residues" evidence="1">
    <location>
        <begin position="720"/>
        <end position="739"/>
    </location>
</feature>
<feature type="compositionally biased region" description="Polar residues" evidence="1">
    <location>
        <begin position="568"/>
        <end position="587"/>
    </location>
</feature>
<dbReference type="EMBL" id="JAAAXW010000033">
    <property type="protein sequence ID" value="KAF9548161.1"/>
    <property type="molecule type" value="Genomic_DNA"/>
</dbReference>
<dbReference type="PANTHER" id="PTHR15615:SF94">
    <property type="entry name" value="PHO85 CYCLIN-6-RELATED"/>
    <property type="match status" value="1"/>
</dbReference>
<feature type="compositionally biased region" description="Low complexity" evidence="1">
    <location>
        <begin position="409"/>
        <end position="420"/>
    </location>
</feature>
<dbReference type="GO" id="GO:0019901">
    <property type="term" value="F:protein kinase binding"/>
    <property type="evidence" value="ECO:0007669"/>
    <property type="project" value="InterPro"/>
</dbReference>
<dbReference type="AlphaFoldDB" id="A0A9P6FDQ0"/>
<keyword evidence="3" id="KW-1185">Reference proteome</keyword>
<dbReference type="Pfam" id="PF08613">
    <property type="entry name" value="Cyclin"/>
    <property type="match status" value="2"/>
</dbReference>
<reference evidence="2" key="1">
    <citation type="journal article" date="2020" name="Fungal Divers.">
        <title>Resolving the Mortierellaceae phylogeny through synthesis of multi-gene phylogenetics and phylogenomics.</title>
        <authorList>
            <person name="Vandepol N."/>
            <person name="Liber J."/>
            <person name="Desiro A."/>
            <person name="Na H."/>
            <person name="Kennedy M."/>
            <person name="Barry K."/>
            <person name="Grigoriev I.V."/>
            <person name="Miller A.N."/>
            <person name="O'Donnell K."/>
            <person name="Stajich J.E."/>
            <person name="Bonito G."/>
        </authorList>
    </citation>
    <scope>NUCLEOTIDE SEQUENCE</scope>
    <source>
        <strain evidence="2">NRRL 2591</strain>
    </source>
</reference>
<dbReference type="CDD" id="cd20558">
    <property type="entry name" value="CYCLIN_ScPCL7-like"/>
    <property type="match status" value="1"/>
</dbReference>
<evidence type="ECO:0008006" key="4">
    <source>
        <dbReference type="Google" id="ProtNLM"/>
    </source>
</evidence>
<dbReference type="GO" id="GO:0000307">
    <property type="term" value="C:cyclin-dependent protein kinase holoenzyme complex"/>
    <property type="evidence" value="ECO:0007669"/>
    <property type="project" value="TreeGrafter"/>
</dbReference>
<dbReference type="InterPro" id="IPR013922">
    <property type="entry name" value="Cyclin_PHO80-like"/>
</dbReference>
<dbReference type="PANTHER" id="PTHR15615">
    <property type="match status" value="1"/>
</dbReference>
<feature type="compositionally biased region" description="Polar residues" evidence="1">
    <location>
        <begin position="695"/>
        <end position="709"/>
    </location>
</feature>
<feature type="compositionally biased region" description="Polar residues" evidence="1">
    <location>
        <begin position="633"/>
        <end position="659"/>
    </location>
</feature>
<feature type="compositionally biased region" description="Polar residues" evidence="1">
    <location>
        <begin position="800"/>
        <end position="820"/>
    </location>
</feature>
<dbReference type="GO" id="GO:0005634">
    <property type="term" value="C:nucleus"/>
    <property type="evidence" value="ECO:0007669"/>
    <property type="project" value="TreeGrafter"/>
</dbReference>
<evidence type="ECO:0000313" key="3">
    <source>
        <dbReference type="Proteomes" id="UP000723463"/>
    </source>
</evidence>
<gene>
    <name evidence="2" type="ORF">EC957_007189</name>
</gene>
<feature type="compositionally biased region" description="Low complexity" evidence="1">
    <location>
        <begin position="851"/>
        <end position="862"/>
    </location>
</feature>
<feature type="compositionally biased region" description="Low complexity" evidence="1">
    <location>
        <begin position="881"/>
        <end position="901"/>
    </location>
</feature>
<feature type="region of interest" description="Disordered" evidence="1">
    <location>
        <begin position="532"/>
        <end position="901"/>
    </location>
</feature>
<proteinExistence type="predicted"/>
<feature type="compositionally biased region" description="Pro residues" evidence="1">
    <location>
        <begin position="680"/>
        <end position="694"/>
    </location>
</feature>
<dbReference type="GO" id="GO:0016538">
    <property type="term" value="F:cyclin-dependent protein serine/threonine kinase regulator activity"/>
    <property type="evidence" value="ECO:0007669"/>
    <property type="project" value="TreeGrafter"/>
</dbReference>
<organism evidence="2 3">
    <name type="scientific">Mortierella hygrophila</name>
    <dbReference type="NCBI Taxonomy" id="979708"/>
    <lineage>
        <taxon>Eukaryota</taxon>
        <taxon>Fungi</taxon>
        <taxon>Fungi incertae sedis</taxon>
        <taxon>Mucoromycota</taxon>
        <taxon>Mortierellomycotina</taxon>
        <taxon>Mortierellomycetes</taxon>
        <taxon>Mortierellales</taxon>
        <taxon>Mortierellaceae</taxon>
        <taxon>Mortierella</taxon>
    </lineage>
</organism>